<dbReference type="GO" id="GO:0016887">
    <property type="term" value="F:ATP hydrolysis activity"/>
    <property type="evidence" value="ECO:0007669"/>
    <property type="project" value="InterPro"/>
</dbReference>
<dbReference type="AlphaFoldDB" id="A0A7W6WJM7"/>
<feature type="domain" description="ABC transporter" evidence="9">
    <location>
        <begin position="26"/>
        <end position="262"/>
    </location>
</feature>
<gene>
    <name evidence="10" type="ORF">GGD88_001154</name>
</gene>
<feature type="region of interest" description="Disordered" evidence="7">
    <location>
        <begin position="251"/>
        <end position="296"/>
    </location>
</feature>
<keyword evidence="11" id="KW-1185">Reference proteome</keyword>
<protein>
    <submittedName>
        <fullName evidence="10">Heme exporter protein A</fullName>
    </submittedName>
</protein>
<evidence type="ECO:0000256" key="3">
    <source>
        <dbReference type="ARBA" id="ARBA00022748"/>
    </source>
</evidence>
<dbReference type="PANTHER" id="PTHR43499">
    <property type="entry name" value="ABC TRANSPORTER I FAMILY MEMBER 1"/>
    <property type="match status" value="1"/>
</dbReference>
<dbReference type="SMART" id="SM00382">
    <property type="entry name" value="AAA"/>
    <property type="match status" value="1"/>
</dbReference>
<feature type="signal peptide" evidence="8">
    <location>
        <begin position="1"/>
        <end position="20"/>
    </location>
</feature>
<dbReference type="InterPro" id="IPR005895">
    <property type="entry name" value="ABC_transptr_haem_export_CcmA"/>
</dbReference>
<dbReference type="NCBIfam" id="TIGR01189">
    <property type="entry name" value="ccmA"/>
    <property type="match status" value="1"/>
</dbReference>
<proteinExistence type="predicted"/>
<dbReference type="Pfam" id="PF00005">
    <property type="entry name" value="ABC_tran"/>
    <property type="match status" value="1"/>
</dbReference>
<evidence type="ECO:0000256" key="1">
    <source>
        <dbReference type="ARBA" id="ARBA00022448"/>
    </source>
</evidence>
<evidence type="ECO:0000256" key="5">
    <source>
        <dbReference type="ARBA" id="ARBA00022967"/>
    </source>
</evidence>
<dbReference type="InterPro" id="IPR017871">
    <property type="entry name" value="ABC_transporter-like_CS"/>
</dbReference>
<sequence length="296" mass="30302">MTAAASAPAASSAAAATAAAADPSAARFEGRGLVCIRGERLVFAHLAFSLAAGEALLLLGPNGSGKSSLLRLMAGLLRPAAGTLAWHDGPVADDPERHHARARYVGHSDAIKPVLTARENLTFWARVCAGPADTPATLAARVDAALERLTLTHLAQVPGRMLSAGQKRRLNLARLLAAPAPLWLMDEPTTALDKASIAVLEAVMAEHRAAGGMIALSTHQGVTLPGARVLDLDAFAVDAATAWGLHEDLYETPHGGADAPQTPHGGADAPQTPHGGADAPQTPHGGAFAPQAEARP</sequence>
<evidence type="ECO:0000256" key="6">
    <source>
        <dbReference type="ARBA" id="ARBA00023136"/>
    </source>
</evidence>
<dbReference type="Gene3D" id="3.40.50.300">
    <property type="entry name" value="P-loop containing nucleotide triphosphate hydrolases"/>
    <property type="match status" value="1"/>
</dbReference>
<dbReference type="PROSITE" id="PS00211">
    <property type="entry name" value="ABC_TRANSPORTER_1"/>
    <property type="match status" value="1"/>
</dbReference>
<evidence type="ECO:0000256" key="7">
    <source>
        <dbReference type="SAM" id="MobiDB-lite"/>
    </source>
</evidence>
<name>A0A7W6WJM7_9PROT</name>
<keyword evidence="6" id="KW-0472">Membrane</keyword>
<keyword evidence="8" id="KW-0732">Signal</keyword>
<evidence type="ECO:0000256" key="8">
    <source>
        <dbReference type="SAM" id="SignalP"/>
    </source>
</evidence>
<evidence type="ECO:0000256" key="4">
    <source>
        <dbReference type="ARBA" id="ARBA00022840"/>
    </source>
</evidence>
<dbReference type="PANTHER" id="PTHR43499:SF1">
    <property type="entry name" value="ABC TRANSPORTER I FAMILY MEMBER 1"/>
    <property type="match status" value="1"/>
</dbReference>
<evidence type="ECO:0000259" key="9">
    <source>
        <dbReference type="PROSITE" id="PS50893"/>
    </source>
</evidence>
<organism evidence="10 11">
    <name type="scientific">Roseospira goensis</name>
    <dbReference type="NCBI Taxonomy" id="391922"/>
    <lineage>
        <taxon>Bacteria</taxon>
        <taxon>Pseudomonadati</taxon>
        <taxon>Pseudomonadota</taxon>
        <taxon>Alphaproteobacteria</taxon>
        <taxon>Rhodospirillales</taxon>
        <taxon>Rhodospirillaceae</taxon>
        <taxon>Roseospira</taxon>
    </lineage>
</organism>
<feature type="chain" id="PRO_5031171529" evidence="8">
    <location>
        <begin position="21"/>
        <end position="296"/>
    </location>
</feature>
<keyword evidence="2" id="KW-0547">Nucleotide-binding</keyword>
<dbReference type="InterPro" id="IPR003593">
    <property type="entry name" value="AAA+_ATPase"/>
</dbReference>
<accession>A0A7W6WJM7</accession>
<dbReference type="InterPro" id="IPR003439">
    <property type="entry name" value="ABC_transporter-like_ATP-bd"/>
</dbReference>
<dbReference type="GO" id="GO:0022857">
    <property type="term" value="F:transmembrane transporter activity"/>
    <property type="evidence" value="ECO:0007669"/>
    <property type="project" value="InterPro"/>
</dbReference>
<evidence type="ECO:0000313" key="11">
    <source>
        <dbReference type="Proteomes" id="UP000555728"/>
    </source>
</evidence>
<keyword evidence="3" id="KW-0201">Cytochrome c-type biogenesis</keyword>
<keyword evidence="5" id="KW-1278">Translocase</keyword>
<keyword evidence="4" id="KW-0067">ATP-binding</keyword>
<evidence type="ECO:0000256" key="2">
    <source>
        <dbReference type="ARBA" id="ARBA00022741"/>
    </source>
</evidence>
<dbReference type="EMBL" id="JACIGI010000007">
    <property type="protein sequence ID" value="MBB4285436.1"/>
    <property type="molecule type" value="Genomic_DNA"/>
</dbReference>
<reference evidence="10 11" key="1">
    <citation type="submission" date="2020-08" db="EMBL/GenBank/DDBJ databases">
        <title>Genome sequencing of Purple Non-Sulfur Bacteria from various extreme environments.</title>
        <authorList>
            <person name="Mayer M."/>
        </authorList>
    </citation>
    <scope>NUCLEOTIDE SEQUENCE [LARGE SCALE GENOMIC DNA]</scope>
    <source>
        <strain evidence="10 11">JA135</strain>
    </source>
</reference>
<keyword evidence="1" id="KW-0813">Transport</keyword>
<dbReference type="SUPFAM" id="SSF52540">
    <property type="entry name" value="P-loop containing nucleoside triphosphate hydrolases"/>
    <property type="match status" value="1"/>
</dbReference>
<dbReference type="GO" id="GO:0005524">
    <property type="term" value="F:ATP binding"/>
    <property type="evidence" value="ECO:0007669"/>
    <property type="project" value="UniProtKB-KW"/>
</dbReference>
<evidence type="ECO:0000313" key="10">
    <source>
        <dbReference type="EMBL" id="MBB4285436.1"/>
    </source>
</evidence>
<dbReference type="Proteomes" id="UP000555728">
    <property type="component" value="Unassembled WGS sequence"/>
</dbReference>
<comment type="caution">
    <text evidence="10">The sequence shown here is derived from an EMBL/GenBank/DDBJ whole genome shotgun (WGS) entry which is preliminary data.</text>
</comment>
<dbReference type="GO" id="GO:0017004">
    <property type="term" value="P:cytochrome complex assembly"/>
    <property type="evidence" value="ECO:0007669"/>
    <property type="project" value="UniProtKB-KW"/>
</dbReference>
<dbReference type="InterPro" id="IPR027417">
    <property type="entry name" value="P-loop_NTPase"/>
</dbReference>
<dbReference type="PROSITE" id="PS50893">
    <property type="entry name" value="ABC_TRANSPORTER_2"/>
    <property type="match status" value="1"/>
</dbReference>
<dbReference type="NCBIfam" id="NF010061">
    <property type="entry name" value="PRK13538.1"/>
    <property type="match status" value="1"/>
</dbReference>